<proteinExistence type="predicted"/>
<name>A0A8J4TJF2_9TREM</name>
<reference evidence="1" key="1">
    <citation type="submission" date="2019-05" db="EMBL/GenBank/DDBJ databases">
        <title>Annotation for the trematode Paragonimus heterotremus.</title>
        <authorList>
            <person name="Choi Y.-J."/>
        </authorList>
    </citation>
    <scope>NUCLEOTIDE SEQUENCE</scope>
    <source>
        <strain evidence="1">LC</strain>
    </source>
</reference>
<protein>
    <submittedName>
        <fullName evidence="1">Uncharacterized protein</fullName>
    </submittedName>
</protein>
<evidence type="ECO:0000313" key="2">
    <source>
        <dbReference type="Proteomes" id="UP000748531"/>
    </source>
</evidence>
<organism evidence="1 2">
    <name type="scientific">Paragonimus heterotremus</name>
    <dbReference type="NCBI Taxonomy" id="100268"/>
    <lineage>
        <taxon>Eukaryota</taxon>
        <taxon>Metazoa</taxon>
        <taxon>Spiralia</taxon>
        <taxon>Lophotrochozoa</taxon>
        <taxon>Platyhelminthes</taxon>
        <taxon>Trematoda</taxon>
        <taxon>Digenea</taxon>
        <taxon>Plagiorchiida</taxon>
        <taxon>Troglotremata</taxon>
        <taxon>Troglotrematidae</taxon>
        <taxon>Paragonimus</taxon>
    </lineage>
</organism>
<gene>
    <name evidence="1" type="ORF">PHET_02547</name>
</gene>
<comment type="caution">
    <text evidence="1">The sequence shown here is derived from an EMBL/GenBank/DDBJ whole genome shotgun (WGS) entry which is preliminary data.</text>
</comment>
<evidence type="ECO:0000313" key="1">
    <source>
        <dbReference type="EMBL" id="KAF5403767.1"/>
    </source>
</evidence>
<keyword evidence="2" id="KW-1185">Reference proteome</keyword>
<sequence length="50" mass="5902">MVNCGTYDICQMLRGMIFSAQNEKNRNNEDLLMIEISLLRRDTHDNSQLR</sequence>
<accession>A0A8J4TJF2</accession>
<dbReference type="Proteomes" id="UP000748531">
    <property type="component" value="Unassembled WGS sequence"/>
</dbReference>
<dbReference type="AlphaFoldDB" id="A0A8J4TJF2"/>
<dbReference type="EMBL" id="LUCH01001049">
    <property type="protein sequence ID" value="KAF5403767.1"/>
    <property type="molecule type" value="Genomic_DNA"/>
</dbReference>